<dbReference type="GO" id="GO:0005886">
    <property type="term" value="C:plasma membrane"/>
    <property type="evidence" value="ECO:0007669"/>
    <property type="project" value="TreeGrafter"/>
</dbReference>
<evidence type="ECO:0000313" key="5">
    <source>
        <dbReference type="EMBL" id="PRQ33668.1"/>
    </source>
</evidence>
<reference evidence="5 6" key="1">
    <citation type="journal article" date="2018" name="Nat. Genet.">
        <title>The Rosa genome provides new insights in the design of modern roses.</title>
        <authorList>
            <person name="Bendahmane M."/>
        </authorList>
    </citation>
    <scope>NUCLEOTIDE SEQUENCE [LARGE SCALE GENOMIC DNA]</scope>
    <source>
        <strain evidence="6">cv. Old Blush</strain>
    </source>
</reference>
<feature type="signal peptide" evidence="3">
    <location>
        <begin position="1"/>
        <end position="19"/>
    </location>
</feature>
<dbReference type="FunFam" id="2.60.40.420:FF:000034">
    <property type="entry name" value="Cupredoxin superfamily protein"/>
    <property type="match status" value="1"/>
</dbReference>
<dbReference type="Proteomes" id="UP000238479">
    <property type="component" value="Chromosome 5"/>
</dbReference>
<dbReference type="GO" id="GO:0009055">
    <property type="term" value="F:electron transfer activity"/>
    <property type="evidence" value="ECO:0007669"/>
    <property type="project" value="InterPro"/>
</dbReference>
<gene>
    <name evidence="5" type="ORF">RchiOBHm_Chr5g0060181</name>
</gene>
<evidence type="ECO:0000256" key="3">
    <source>
        <dbReference type="SAM" id="SignalP"/>
    </source>
</evidence>
<dbReference type="InterPro" id="IPR008972">
    <property type="entry name" value="Cupredoxin"/>
</dbReference>
<dbReference type="Gramene" id="PRQ33668">
    <property type="protein sequence ID" value="PRQ33668"/>
    <property type="gene ID" value="RchiOBHm_Chr5g0060181"/>
</dbReference>
<dbReference type="STRING" id="74649.A0A2P6QHK8"/>
<keyword evidence="1" id="KW-1015">Disulfide bond</keyword>
<evidence type="ECO:0000313" key="6">
    <source>
        <dbReference type="Proteomes" id="UP000238479"/>
    </source>
</evidence>
<dbReference type="Gene3D" id="2.60.40.420">
    <property type="entry name" value="Cupredoxins - blue copper proteins"/>
    <property type="match status" value="1"/>
</dbReference>
<name>A0A2P6QHK8_ROSCH</name>
<protein>
    <submittedName>
        <fullName evidence="5">Putative cupredoxin</fullName>
    </submittedName>
</protein>
<dbReference type="PROSITE" id="PS51485">
    <property type="entry name" value="PHYTOCYANIN"/>
    <property type="match status" value="1"/>
</dbReference>
<dbReference type="SUPFAM" id="SSF49503">
    <property type="entry name" value="Cupredoxins"/>
    <property type="match status" value="1"/>
</dbReference>
<accession>A0A2P6QHK8</accession>
<comment type="caution">
    <text evidence="5">The sequence shown here is derived from an EMBL/GenBank/DDBJ whole genome shotgun (WGS) entry which is preliminary data.</text>
</comment>
<proteinExistence type="predicted"/>
<dbReference type="Pfam" id="PF02298">
    <property type="entry name" value="Cu_bind_like"/>
    <property type="match status" value="1"/>
</dbReference>
<evidence type="ECO:0000256" key="2">
    <source>
        <dbReference type="ARBA" id="ARBA00023180"/>
    </source>
</evidence>
<feature type="domain" description="Phytocyanin" evidence="4">
    <location>
        <begin position="20"/>
        <end position="121"/>
    </location>
</feature>
<evidence type="ECO:0000256" key="1">
    <source>
        <dbReference type="ARBA" id="ARBA00023157"/>
    </source>
</evidence>
<keyword evidence="6" id="KW-1185">Reference proteome</keyword>
<keyword evidence="3" id="KW-0732">Signal</keyword>
<dbReference type="InterPro" id="IPR003245">
    <property type="entry name" value="Phytocyanin_dom"/>
</dbReference>
<dbReference type="OMA" id="IMQGTRT"/>
<dbReference type="AlphaFoldDB" id="A0A2P6QHK8"/>
<dbReference type="EMBL" id="PDCK01000043">
    <property type="protein sequence ID" value="PRQ33668.1"/>
    <property type="molecule type" value="Genomic_DNA"/>
</dbReference>
<dbReference type="PANTHER" id="PTHR33021">
    <property type="entry name" value="BLUE COPPER PROTEIN"/>
    <property type="match status" value="1"/>
</dbReference>
<sequence length="154" mass="17016">MSMKYVIVLVIAIVAIAEGAEYTVGDDMGWMVPPTPDYYASWVSKYSFVENDTLVFNFEEGMHDITVLTKEDFDACNMKNPLFQFPNPGGVTVEVSGTIYFTCSFGQHCVNGQKFAIYFASAPFPPSPSPSASAATDQSLDTQRFKFVSRKMGN</sequence>
<keyword evidence="2" id="KW-0325">Glycoprotein</keyword>
<dbReference type="InterPro" id="IPR039391">
    <property type="entry name" value="Phytocyanin-like"/>
</dbReference>
<feature type="chain" id="PRO_5015145062" evidence="3">
    <location>
        <begin position="20"/>
        <end position="154"/>
    </location>
</feature>
<dbReference type="PANTHER" id="PTHR33021:SF325">
    <property type="entry name" value="PHYTOCYANIN DOMAIN-CONTAINING PROTEIN"/>
    <property type="match status" value="1"/>
</dbReference>
<evidence type="ECO:0000259" key="4">
    <source>
        <dbReference type="PROSITE" id="PS51485"/>
    </source>
</evidence>
<organism evidence="5 6">
    <name type="scientific">Rosa chinensis</name>
    <name type="common">China rose</name>
    <dbReference type="NCBI Taxonomy" id="74649"/>
    <lineage>
        <taxon>Eukaryota</taxon>
        <taxon>Viridiplantae</taxon>
        <taxon>Streptophyta</taxon>
        <taxon>Embryophyta</taxon>
        <taxon>Tracheophyta</taxon>
        <taxon>Spermatophyta</taxon>
        <taxon>Magnoliopsida</taxon>
        <taxon>eudicotyledons</taxon>
        <taxon>Gunneridae</taxon>
        <taxon>Pentapetalae</taxon>
        <taxon>rosids</taxon>
        <taxon>fabids</taxon>
        <taxon>Rosales</taxon>
        <taxon>Rosaceae</taxon>
        <taxon>Rosoideae</taxon>
        <taxon>Rosoideae incertae sedis</taxon>
        <taxon>Rosa</taxon>
    </lineage>
</organism>